<evidence type="ECO:0000256" key="1">
    <source>
        <dbReference type="ARBA" id="ARBA00004651"/>
    </source>
</evidence>
<gene>
    <name evidence="8" type="primary">fliP_1</name>
    <name evidence="8" type="ORF">IMCC3135_01990</name>
</gene>
<dbReference type="GO" id="GO:0009306">
    <property type="term" value="P:protein secretion"/>
    <property type="evidence" value="ECO:0007669"/>
    <property type="project" value="UniProtKB-UniRule"/>
</dbReference>
<dbReference type="InterPro" id="IPR005773">
    <property type="entry name" value="T3SS_YscR-like"/>
</dbReference>
<evidence type="ECO:0000256" key="5">
    <source>
        <dbReference type="ARBA" id="ARBA00022989"/>
    </source>
</evidence>
<dbReference type="Proteomes" id="UP000250079">
    <property type="component" value="Chromosome"/>
</dbReference>
<keyword evidence="3 7" id="KW-1003">Cell membrane</keyword>
<evidence type="ECO:0000256" key="6">
    <source>
        <dbReference type="ARBA" id="ARBA00023136"/>
    </source>
</evidence>
<sequence>MDLTQFSPSSALITVIVLSLAPFMAVMLTSFTKIVVVLSLLRNALGTQQIPPNVVLNGLALILTIYVMYPVGQAMLAQLDGRGSFTENVEDLLVAADASKEPLRDFMLKHSNEREREFFLSTIKRMVEPGDADQLTNEDFIVVVPAFTISELTSAFQIGFLIFLPFIIIDLVISNILMAMGMMMLSPTTISLPFKLLLFVLIEGWSKLAQGLVLSYV</sequence>
<comment type="caution">
    <text evidence="7">Lacks conserved residue(s) required for the propagation of feature annotation.</text>
</comment>
<keyword evidence="8" id="KW-0966">Cell projection</keyword>
<feature type="transmembrane region" description="Helical" evidence="7">
    <location>
        <begin position="158"/>
        <end position="184"/>
    </location>
</feature>
<dbReference type="EMBL" id="CP018632">
    <property type="protein sequence ID" value="ASJ70512.1"/>
    <property type="molecule type" value="Genomic_DNA"/>
</dbReference>
<dbReference type="AlphaFoldDB" id="A0A2Z2NGV6"/>
<dbReference type="PROSITE" id="PS01060">
    <property type="entry name" value="FLIP_1"/>
    <property type="match status" value="1"/>
</dbReference>
<evidence type="ECO:0000256" key="7">
    <source>
        <dbReference type="RuleBase" id="RU362070"/>
    </source>
</evidence>
<dbReference type="Pfam" id="PF00813">
    <property type="entry name" value="FliP"/>
    <property type="match status" value="1"/>
</dbReference>
<name>A0A2Z2NGV6_9GAMM</name>
<keyword evidence="4 7" id="KW-0812">Transmembrane</keyword>
<comment type="similarity">
    <text evidence="2 7">Belongs to the FliP/MopC/SpaP family.</text>
</comment>
<organism evidence="8 9">
    <name type="scientific">Granulosicoccus antarcticus IMCC3135</name>
    <dbReference type="NCBI Taxonomy" id="1192854"/>
    <lineage>
        <taxon>Bacteria</taxon>
        <taxon>Pseudomonadati</taxon>
        <taxon>Pseudomonadota</taxon>
        <taxon>Gammaproteobacteria</taxon>
        <taxon>Chromatiales</taxon>
        <taxon>Granulosicoccaceae</taxon>
        <taxon>Granulosicoccus</taxon>
    </lineage>
</organism>
<dbReference type="InterPro" id="IPR005838">
    <property type="entry name" value="T3SS_IM_P"/>
</dbReference>
<evidence type="ECO:0000256" key="2">
    <source>
        <dbReference type="ARBA" id="ARBA00006257"/>
    </source>
</evidence>
<protein>
    <submittedName>
        <fullName evidence="8">Flagellar biosynthetic protein FliP</fullName>
    </submittedName>
</protein>
<accession>A0A2Z2NGV6</accession>
<keyword evidence="5 7" id="KW-1133">Transmembrane helix</keyword>
<evidence type="ECO:0000313" key="8">
    <source>
        <dbReference type="EMBL" id="ASJ70512.1"/>
    </source>
</evidence>
<dbReference type="KEGG" id="gai:IMCC3135_01990"/>
<keyword evidence="8" id="KW-0969">Cilium</keyword>
<dbReference type="GO" id="GO:0005886">
    <property type="term" value="C:plasma membrane"/>
    <property type="evidence" value="ECO:0007669"/>
    <property type="project" value="UniProtKB-SubCell"/>
</dbReference>
<comment type="subcellular location">
    <subcellularLocation>
        <location evidence="1">Cell membrane</location>
        <topology evidence="1">Multi-pass membrane protein</topology>
    </subcellularLocation>
</comment>
<feature type="transmembrane region" description="Helical" evidence="7">
    <location>
        <begin position="12"/>
        <end position="41"/>
    </location>
</feature>
<dbReference type="NCBIfam" id="NF009438">
    <property type="entry name" value="PRK12797.1"/>
    <property type="match status" value="1"/>
</dbReference>
<dbReference type="RefSeq" id="WP_088916052.1">
    <property type="nucleotide sequence ID" value="NZ_CP018632.1"/>
</dbReference>
<keyword evidence="9" id="KW-1185">Reference proteome</keyword>
<evidence type="ECO:0000313" key="9">
    <source>
        <dbReference type="Proteomes" id="UP000250079"/>
    </source>
</evidence>
<dbReference type="PRINTS" id="PR01302">
    <property type="entry name" value="TYPE3IMPPROT"/>
</dbReference>
<feature type="transmembrane region" description="Helical" evidence="7">
    <location>
        <begin position="53"/>
        <end position="72"/>
    </location>
</feature>
<dbReference type="OrthoDB" id="9805111at2"/>
<keyword evidence="8" id="KW-0282">Flagellum</keyword>
<dbReference type="PANTHER" id="PTHR30587:SF2">
    <property type="entry name" value="SURFACE PRESENTATION OF ANTIGENS PROTEIN SPAP"/>
    <property type="match status" value="1"/>
</dbReference>
<reference evidence="8 9" key="1">
    <citation type="submission" date="2016-12" db="EMBL/GenBank/DDBJ databases">
        <authorList>
            <person name="Song W.-J."/>
            <person name="Kurnit D.M."/>
        </authorList>
    </citation>
    <scope>NUCLEOTIDE SEQUENCE [LARGE SCALE GENOMIC DNA]</scope>
    <source>
        <strain evidence="8 9">IMCC3135</strain>
    </source>
</reference>
<proteinExistence type="inferred from homology"/>
<dbReference type="PANTHER" id="PTHR30587">
    <property type="entry name" value="FLAGELLAR BIOSYNTHETIC PROTEIN FLIP"/>
    <property type="match status" value="1"/>
</dbReference>
<evidence type="ECO:0000256" key="4">
    <source>
        <dbReference type="ARBA" id="ARBA00022692"/>
    </source>
</evidence>
<evidence type="ECO:0000256" key="3">
    <source>
        <dbReference type="ARBA" id="ARBA00022475"/>
    </source>
</evidence>
<keyword evidence="6 7" id="KW-0472">Membrane</keyword>
<dbReference type="NCBIfam" id="TIGR01102">
    <property type="entry name" value="yscR"/>
    <property type="match status" value="1"/>
</dbReference>